<gene>
    <name evidence="2" type="ORF">J2739_002345</name>
</gene>
<proteinExistence type="predicted"/>
<dbReference type="InterPro" id="IPR055259">
    <property type="entry name" value="YkvP/CgeB_Glyco_trans-like"/>
</dbReference>
<comment type="caution">
    <text evidence="2">The sequence shown here is derived from an EMBL/GenBank/DDBJ whole genome shotgun (WGS) entry which is preliminary data.</text>
</comment>
<feature type="domain" description="Spore protein YkvP/CgeB glycosyl transferase-like" evidence="1">
    <location>
        <begin position="210"/>
        <end position="354"/>
    </location>
</feature>
<dbReference type="SUPFAM" id="SSF53756">
    <property type="entry name" value="UDP-Glycosyltransferase/glycogen phosphorylase"/>
    <property type="match status" value="1"/>
</dbReference>
<evidence type="ECO:0000313" key="2">
    <source>
        <dbReference type="EMBL" id="MDR6536572.1"/>
    </source>
</evidence>
<dbReference type="Pfam" id="PF13524">
    <property type="entry name" value="Glyco_trans_1_2"/>
    <property type="match status" value="1"/>
</dbReference>
<dbReference type="RefSeq" id="WP_309901709.1">
    <property type="nucleotide sequence ID" value="NZ_JAVDRF010000004.1"/>
</dbReference>
<protein>
    <submittedName>
        <fullName evidence="2">Spore maturation protein CgeB</fullName>
    </submittedName>
</protein>
<organism evidence="2 3">
    <name type="scientific">Variovorax soli</name>
    <dbReference type="NCBI Taxonomy" id="376815"/>
    <lineage>
        <taxon>Bacteria</taxon>
        <taxon>Pseudomonadati</taxon>
        <taxon>Pseudomonadota</taxon>
        <taxon>Betaproteobacteria</taxon>
        <taxon>Burkholderiales</taxon>
        <taxon>Comamonadaceae</taxon>
        <taxon>Variovorax</taxon>
    </lineage>
</organism>
<keyword evidence="3" id="KW-1185">Reference proteome</keyword>
<dbReference type="Proteomes" id="UP001184230">
    <property type="component" value="Unassembled WGS sequence"/>
</dbReference>
<reference evidence="2 3" key="1">
    <citation type="submission" date="2023-07" db="EMBL/GenBank/DDBJ databases">
        <title>Sorghum-associated microbial communities from plants grown in Nebraska, USA.</title>
        <authorList>
            <person name="Schachtman D."/>
        </authorList>
    </citation>
    <scope>NUCLEOTIDE SEQUENCE [LARGE SCALE GENOMIC DNA]</scope>
    <source>
        <strain evidence="2 3">DS1781</strain>
    </source>
</reference>
<dbReference type="EMBL" id="JAVDRF010000004">
    <property type="protein sequence ID" value="MDR6536572.1"/>
    <property type="molecule type" value="Genomic_DNA"/>
</dbReference>
<dbReference type="Gene3D" id="3.40.50.2000">
    <property type="entry name" value="Glycogen Phosphorylase B"/>
    <property type="match status" value="1"/>
</dbReference>
<evidence type="ECO:0000259" key="1">
    <source>
        <dbReference type="Pfam" id="PF13524"/>
    </source>
</evidence>
<name>A0ABU1NE36_9BURK</name>
<evidence type="ECO:0000313" key="3">
    <source>
        <dbReference type="Proteomes" id="UP001184230"/>
    </source>
</evidence>
<sequence length="370" mass="40618">MNKPGMDIAFFGSSLVSAYWNGAATYYRGLVRALHGRGHHVRFFEPDAFGRQQHRDIEDPPWAEVIVYPGEGEMHALRMVEAARGADLVVKASGVGVFDALLERALLSLRGPSTRVVFWDVDAPATLDRLEQDPADPFRALVPCYDLVLTYGGGQPVIDAYERFGARRCVPIYNALDPSTHFPVEPQPHFVADLGLLANRLPDREARVNEFFLQAAARLHEARFLLGGSGWENKAMPSNVKWIGHVYTADHNAFNCTPKAVLNVSRDSMARYGFSPATRVFEAAGAAACLITDAWEGIECFLEPEREVLVAANGEAVAAQLEALEAPAARRIGEAAYARVLAHHTYDHRASQLEALLEGRDSAEPARKAA</sequence>
<accession>A0ABU1NE36</accession>